<accession>A0A433UP23</accession>
<reference evidence="2" key="1">
    <citation type="submission" date="2018-12" db="EMBL/GenBank/DDBJ databases">
        <authorList>
            <person name="Will S."/>
            <person name="Neumann-Schaal M."/>
            <person name="Henke P."/>
        </authorList>
    </citation>
    <scope>NUCLEOTIDE SEQUENCE</scope>
    <source>
        <strain evidence="2">PCC 7102</strain>
    </source>
</reference>
<gene>
    <name evidence="2" type="ORF">DSM106972_089430</name>
</gene>
<evidence type="ECO:0000313" key="3">
    <source>
        <dbReference type="Proteomes" id="UP000271624"/>
    </source>
</evidence>
<dbReference type="AlphaFoldDB" id="A0A433UP23"/>
<keyword evidence="3" id="KW-1185">Reference proteome</keyword>
<sequence length="443" mass="50486">MFLRSNQVVKDVKILSLDLNRLDGNEVFPANAIKVNLNNSSINSLPNNQPLLTPIEFDLKGVRSGEYNGNLLVITPDSELVIPISIKVKDYWLMPLCVLLLGVGLGIIISMYRSEWMARDEVVVQVARLRSKVRVDEEFKQDSSFYKKFESYLTAVETALENKRSSAAIEAANQAQDLWDKWHQGKQGWLNLLDYESKLRKRVEEENPQNQISYLEQVTWQLDSINKGRPSQDSSGQVSKALQEVQVQLNNFLLAKTQLDEFRELTNQVPYEARDEEKYWKQEALTLQRLLYNLSPTDIDSYHKWQDDIRTRTDEIVENIQNLKSNAPPSRTFLGNVSSSIKNPSHAGLVEPIPNINLDNEINTSKLEKLSRNRLLIFNSLSYAIAIFLLGNAGFTQLYLANGTFGTRGVVDYFSLLAWGFGAEATRETVARVLQEWKLPGLK</sequence>
<protein>
    <submittedName>
        <fullName evidence="2">Uncharacterized protein</fullName>
    </submittedName>
</protein>
<keyword evidence="1" id="KW-0812">Transmembrane</keyword>
<evidence type="ECO:0000256" key="1">
    <source>
        <dbReference type="SAM" id="Phobius"/>
    </source>
</evidence>
<feature type="transmembrane region" description="Helical" evidence="1">
    <location>
        <begin position="375"/>
        <end position="395"/>
    </location>
</feature>
<keyword evidence="1" id="KW-0472">Membrane</keyword>
<proteinExistence type="predicted"/>
<name>A0A433UP23_9CYAN</name>
<reference evidence="2" key="2">
    <citation type="journal article" date="2019" name="Genome Biol. Evol.">
        <title>Day and night: Metabolic profiles and evolutionary relationships of six axenic non-marine cyanobacteria.</title>
        <authorList>
            <person name="Will S.E."/>
            <person name="Henke P."/>
            <person name="Boedeker C."/>
            <person name="Huang S."/>
            <person name="Brinkmann H."/>
            <person name="Rohde M."/>
            <person name="Jarek M."/>
            <person name="Friedl T."/>
            <person name="Seufert S."/>
            <person name="Schumacher M."/>
            <person name="Overmann J."/>
            <person name="Neumann-Schaal M."/>
            <person name="Petersen J."/>
        </authorList>
    </citation>
    <scope>NUCLEOTIDE SEQUENCE [LARGE SCALE GENOMIC DNA]</scope>
    <source>
        <strain evidence="2">PCC 7102</strain>
    </source>
</reference>
<dbReference type="EMBL" id="RSCL01000040">
    <property type="protein sequence ID" value="RUS95587.1"/>
    <property type="molecule type" value="Genomic_DNA"/>
</dbReference>
<organism evidence="2 3">
    <name type="scientific">Dulcicalothrix desertica PCC 7102</name>
    <dbReference type="NCBI Taxonomy" id="232991"/>
    <lineage>
        <taxon>Bacteria</taxon>
        <taxon>Bacillati</taxon>
        <taxon>Cyanobacteriota</taxon>
        <taxon>Cyanophyceae</taxon>
        <taxon>Nostocales</taxon>
        <taxon>Calotrichaceae</taxon>
        <taxon>Dulcicalothrix</taxon>
    </lineage>
</organism>
<evidence type="ECO:0000313" key="2">
    <source>
        <dbReference type="EMBL" id="RUS95587.1"/>
    </source>
</evidence>
<keyword evidence="1" id="KW-1133">Transmembrane helix</keyword>
<dbReference type="Proteomes" id="UP000271624">
    <property type="component" value="Unassembled WGS sequence"/>
</dbReference>
<comment type="caution">
    <text evidence="2">The sequence shown here is derived from an EMBL/GenBank/DDBJ whole genome shotgun (WGS) entry which is preliminary data.</text>
</comment>
<feature type="transmembrane region" description="Helical" evidence="1">
    <location>
        <begin position="91"/>
        <end position="112"/>
    </location>
</feature>